<comment type="catalytic activity">
    <reaction evidence="6">
        <text>L-glutamine + H2O = L-glutamate + NH4(+)</text>
        <dbReference type="Rhea" id="RHEA:15889"/>
        <dbReference type="ChEBI" id="CHEBI:15377"/>
        <dbReference type="ChEBI" id="CHEBI:28938"/>
        <dbReference type="ChEBI" id="CHEBI:29985"/>
        <dbReference type="ChEBI" id="CHEBI:58359"/>
        <dbReference type="EC" id="3.5.1.2"/>
    </reaction>
</comment>
<comment type="similarity">
    <text evidence="1">Belongs to the glutaminase PdxT/SNO family.</text>
</comment>
<evidence type="ECO:0000256" key="7">
    <source>
        <dbReference type="PIRSR" id="PIRSR005639-1"/>
    </source>
</evidence>
<evidence type="ECO:0000256" key="3">
    <source>
        <dbReference type="ARBA" id="ARBA00022801"/>
    </source>
</evidence>
<dbReference type="GO" id="GO:0004359">
    <property type="term" value="F:glutaminase activity"/>
    <property type="evidence" value="ECO:0007669"/>
    <property type="project" value="UniProtKB-EC"/>
</dbReference>
<dbReference type="AlphaFoldDB" id="A0A8J2X798"/>
<dbReference type="CDD" id="cd01749">
    <property type="entry name" value="GATase1_PB"/>
    <property type="match status" value="1"/>
</dbReference>
<dbReference type="GO" id="GO:0042823">
    <property type="term" value="P:pyridoxal phosphate biosynthetic process"/>
    <property type="evidence" value="ECO:0007669"/>
    <property type="project" value="InterPro"/>
</dbReference>
<evidence type="ECO:0000256" key="8">
    <source>
        <dbReference type="PIRSR" id="PIRSR005639-2"/>
    </source>
</evidence>
<dbReference type="EC" id="3.5.1.2" evidence="2"/>
<dbReference type="PANTHER" id="PTHR31559:SF0">
    <property type="entry name" value="PYRIDOXAL 5'-PHOSPHATE SYNTHASE SUBUNIT SNO1-RELATED"/>
    <property type="match status" value="1"/>
</dbReference>
<feature type="active site" description="Charge relay system" evidence="7">
    <location>
        <position position="197"/>
    </location>
</feature>
<evidence type="ECO:0000256" key="1">
    <source>
        <dbReference type="ARBA" id="ARBA00008345"/>
    </source>
</evidence>
<dbReference type="GO" id="GO:0016829">
    <property type="term" value="F:lyase activity"/>
    <property type="evidence" value="ECO:0007669"/>
    <property type="project" value="UniProtKB-KW"/>
</dbReference>
<evidence type="ECO:0000256" key="6">
    <source>
        <dbReference type="ARBA" id="ARBA00049534"/>
    </source>
</evidence>
<dbReference type="OrthoDB" id="2039at2759"/>
<dbReference type="PIRSF" id="PIRSF005639">
    <property type="entry name" value="Glut_amidoT_SNO"/>
    <property type="match status" value="1"/>
</dbReference>
<dbReference type="PROSITE" id="PS01236">
    <property type="entry name" value="PDXT_SNO_1"/>
    <property type="match status" value="1"/>
</dbReference>
<feature type="active site" description="Nucleophile" evidence="7">
    <location>
        <position position="97"/>
    </location>
</feature>
<evidence type="ECO:0000313" key="10">
    <source>
        <dbReference type="Proteomes" id="UP000019375"/>
    </source>
</evidence>
<dbReference type="InterPro" id="IPR021196">
    <property type="entry name" value="PdxT/SNO_CS"/>
</dbReference>
<organism evidence="9 10">
    <name type="scientific">Zygosaccharomyces bailii (strain CLIB 213 / ATCC 58445 / CBS 680 / BCRC 21525 / NBRC 1098 / NCYC 1416 / NRRL Y-2227)</name>
    <dbReference type="NCBI Taxonomy" id="1333698"/>
    <lineage>
        <taxon>Eukaryota</taxon>
        <taxon>Fungi</taxon>
        <taxon>Dikarya</taxon>
        <taxon>Ascomycota</taxon>
        <taxon>Saccharomycotina</taxon>
        <taxon>Saccharomycetes</taxon>
        <taxon>Saccharomycetales</taxon>
        <taxon>Saccharomycetaceae</taxon>
        <taxon>Zygosaccharomyces</taxon>
    </lineage>
</organism>
<dbReference type="NCBIfam" id="TIGR03800">
    <property type="entry name" value="PLP_synth_Pdx2"/>
    <property type="match status" value="1"/>
</dbReference>
<dbReference type="GO" id="GO:1903600">
    <property type="term" value="C:glutaminase complex"/>
    <property type="evidence" value="ECO:0007669"/>
    <property type="project" value="TreeGrafter"/>
</dbReference>
<dbReference type="GO" id="GO:0005829">
    <property type="term" value="C:cytosol"/>
    <property type="evidence" value="ECO:0007669"/>
    <property type="project" value="TreeGrafter"/>
</dbReference>
<feature type="binding site" evidence="8">
    <location>
        <begin position="64"/>
        <end position="66"/>
    </location>
    <ligand>
        <name>L-glutamine</name>
        <dbReference type="ChEBI" id="CHEBI:58359"/>
    </ligand>
</feature>
<keyword evidence="3" id="KW-0378">Hydrolase</keyword>
<dbReference type="PANTHER" id="PTHR31559">
    <property type="entry name" value="PYRIDOXAL 5'-PHOSPHATE SYNTHASE SUBUNIT SNO"/>
    <property type="match status" value="1"/>
</dbReference>
<dbReference type="Gene3D" id="3.40.50.880">
    <property type="match status" value="1"/>
</dbReference>
<dbReference type="SUPFAM" id="SSF52317">
    <property type="entry name" value="Class I glutamine amidotransferase-like"/>
    <property type="match status" value="1"/>
</dbReference>
<gene>
    <name evidence="9" type="ORF">BN860_07360g</name>
</gene>
<feature type="binding site" evidence="8">
    <location>
        <begin position="157"/>
        <end position="158"/>
    </location>
    <ligand>
        <name>L-glutamine</name>
        <dbReference type="ChEBI" id="CHEBI:58359"/>
    </ligand>
</feature>
<evidence type="ECO:0000256" key="5">
    <source>
        <dbReference type="ARBA" id="ARBA00023239"/>
    </source>
</evidence>
<dbReference type="InterPro" id="IPR029062">
    <property type="entry name" value="Class_I_gatase-like"/>
</dbReference>
<keyword evidence="5" id="KW-0456">Lyase</keyword>
<dbReference type="EMBL" id="HG316456">
    <property type="protein sequence ID" value="CDF89021.1"/>
    <property type="molecule type" value="Genomic_DNA"/>
</dbReference>
<keyword evidence="10" id="KW-1185">Reference proteome</keyword>
<dbReference type="HAMAP" id="MF_01615">
    <property type="entry name" value="PdxT"/>
    <property type="match status" value="1"/>
</dbReference>
<name>A0A8J2X798_ZYGB2</name>
<dbReference type="PROSITE" id="PS51130">
    <property type="entry name" value="PDXT_SNO_2"/>
    <property type="match status" value="1"/>
</dbReference>
<accession>A0A8J2X798</accession>
<protein>
    <recommendedName>
        <fullName evidence="2">glutaminase</fullName>
        <ecNumber evidence="2">3.5.1.2</ecNumber>
    </recommendedName>
</protein>
<evidence type="ECO:0000256" key="2">
    <source>
        <dbReference type="ARBA" id="ARBA00012918"/>
    </source>
</evidence>
<proteinExistence type="inferred from homology"/>
<sequence>MTTSSVQDPSSVKSIGVLALQGAFAEHIQHLQKCIQQNNYRLRVFPVRTAKELCQCDALIIPGGESTSMSLIAQRTGMYQPLYDFVHNPEKAVWGTCAGLIYIAQQVVNEKELIKPLELLKVKVKRNAFGRQAQSFIQDCDFSSFAPGCTDFPAVFIRAPVIEQILDPKEVKPLYTLDNGLIVAAVQNDNILATSFHPELASEDGRFHDWFIRKFVLKLL</sequence>
<dbReference type="Proteomes" id="UP000019375">
    <property type="component" value="Unassembled WGS sequence"/>
</dbReference>
<reference evidence="10" key="1">
    <citation type="journal article" date="2013" name="Genome Announc.">
        <title>Genome sequence of the food spoilage yeast Zygosaccharomyces bailii CLIB 213(T).</title>
        <authorList>
            <person name="Galeote V."/>
            <person name="Bigey F."/>
            <person name="Devillers H."/>
            <person name="Neuveglise C."/>
            <person name="Dequin S."/>
        </authorList>
    </citation>
    <scope>NUCLEOTIDE SEQUENCE [LARGE SCALE GENOMIC DNA]</scope>
    <source>
        <strain evidence="10">CLIB 213 / ATCC 58445 / CBS 680 / CCRC 21525 / NBRC 1098 / NCYC 1416 / NRRL Y-2227</strain>
    </source>
</reference>
<evidence type="ECO:0000313" key="9">
    <source>
        <dbReference type="EMBL" id="CDF89021.1"/>
    </source>
</evidence>
<evidence type="ECO:0000256" key="4">
    <source>
        <dbReference type="ARBA" id="ARBA00022962"/>
    </source>
</evidence>
<dbReference type="Pfam" id="PF01174">
    <property type="entry name" value="SNO"/>
    <property type="match status" value="1"/>
</dbReference>
<feature type="binding site" evidence="8">
    <location>
        <position position="126"/>
    </location>
    <ligand>
        <name>L-glutamine</name>
        <dbReference type="ChEBI" id="CHEBI:58359"/>
    </ligand>
</feature>
<keyword evidence="4" id="KW-0315">Glutamine amidotransferase</keyword>
<dbReference type="InterPro" id="IPR002161">
    <property type="entry name" value="PdxT/SNO"/>
</dbReference>
<dbReference type="GO" id="GO:0008614">
    <property type="term" value="P:pyridoxine metabolic process"/>
    <property type="evidence" value="ECO:0007669"/>
    <property type="project" value="TreeGrafter"/>
</dbReference>
<feature type="active site" description="Charge relay system" evidence="7">
    <location>
        <position position="199"/>
    </location>
</feature>
<dbReference type="PROSITE" id="PS51273">
    <property type="entry name" value="GATASE_TYPE_1"/>
    <property type="match status" value="1"/>
</dbReference>